<dbReference type="OrthoDB" id="9784571at2"/>
<evidence type="ECO:0000256" key="9">
    <source>
        <dbReference type="HAMAP-Rule" id="MF_00916"/>
    </source>
</evidence>
<feature type="binding site" evidence="9">
    <location>
        <position position="359"/>
    </location>
    <ligand>
        <name>[4Fe-4S] cluster</name>
        <dbReference type="ChEBI" id="CHEBI:49883"/>
        <label>2</label>
    </ligand>
</feature>
<comment type="cofactor">
    <cofactor evidence="9">
        <name>cob(II)alamin</name>
        <dbReference type="ChEBI" id="CHEBI:16304"/>
    </cofactor>
</comment>
<dbReference type="PROSITE" id="PS51379">
    <property type="entry name" value="4FE4S_FER_2"/>
    <property type="match status" value="1"/>
</dbReference>
<dbReference type="InterPro" id="IPR017900">
    <property type="entry name" value="4Fe4S_Fe_S_CS"/>
</dbReference>
<feature type="active site" description="Proton donor" evidence="9">
    <location>
        <position position="191"/>
    </location>
</feature>
<comment type="caution">
    <text evidence="12">The sequence shown here is derived from an EMBL/GenBank/DDBJ whole genome shotgun (WGS) entry which is preliminary data.</text>
</comment>
<evidence type="ECO:0000313" key="12">
    <source>
        <dbReference type="EMBL" id="RKP48642.1"/>
    </source>
</evidence>
<dbReference type="SUPFAM" id="SSF54862">
    <property type="entry name" value="4Fe-4S ferredoxins"/>
    <property type="match status" value="1"/>
</dbReference>
<dbReference type="GO" id="GO:0051539">
    <property type="term" value="F:4 iron, 4 sulfur cluster binding"/>
    <property type="evidence" value="ECO:0007669"/>
    <property type="project" value="UniProtKB-KW"/>
</dbReference>
<dbReference type="Pfam" id="PF08331">
    <property type="entry name" value="QueG_DUF1730"/>
    <property type="match status" value="1"/>
</dbReference>
<feature type="region of interest" description="Disordered" evidence="10">
    <location>
        <begin position="115"/>
        <end position="136"/>
    </location>
</feature>
<dbReference type="InterPro" id="IPR004453">
    <property type="entry name" value="QueG"/>
</dbReference>
<evidence type="ECO:0000256" key="3">
    <source>
        <dbReference type="ARBA" id="ARBA00022694"/>
    </source>
</evidence>
<feature type="binding site" evidence="9">
    <location>
        <position position="306"/>
    </location>
    <ligand>
        <name>[4Fe-4S] cluster</name>
        <dbReference type="ChEBI" id="CHEBI:49883"/>
        <label>1</label>
    </ligand>
</feature>
<comment type="catalytic activity">
    <reaction evidence="9">
        <text>epoxyqueuosine(34) in tRNA + AH2 = queuosine(34) in tRNA + A + H2O</text>
        <dbReference type="Rhea" id="RHEA:32159"/>
        <dbReference type="Rhea" id="RHEA-COMP:18571"/>
        <dbReference type="Rhea" id="RHEA-COMP:18582"/>
        <dbReference type="ChEBI" id="CHEBI:13193"/>
        <dbReference type="ChEBI" id="CHEBI:15377"/>
        <dbReference type="ChEBI" id="CHEBI:17499"/>
        <dbReference type="ChEBI" id="CHEBI:194431"/>
        <dbReference type="ChEBI" id="CHEBI:194443"/>
        <dbReference type="EC" id="1.17.99.6"/>
    </reaction>
</comment>
<feature type="compositionally biased region" description="Basic and acidic residues" evidence="10">
    <location>
        <begin position="241"/>
        <end position="250"/>
    </location>
</feature>
<evidence type="ECO:0000256" key="2">
    <source>
        <dbReference type="ARBA" id="ARBA00022490"/>
    </source>
</evidence>
<feature type="binding site" evidence="9">
    <location>
        <position position="85"/>
    </location>
    <ligand>
        <name>cob(II)alamin</name>
        <dbReference type="ChEBI" id="CHEBI:16304"/>
    </ligand>
</feature>
<dbReference type="Proteomes" id="UP000270342">
    <property type="component" value="Unassembled WGS sequence"/>
</dbReference>
<dbReference type="PANTHER" id="PTHR30002">
    <property type="entry name" value="EPOXYQUEUOSINE REDUCTASE"/>
    <property type="match status" value="1"/>
</dbReference>
<keyword evidence="9" id="KW-0846">Cobalamin</keyword>
<comment type="subcellular location">
    <subcellularLocation>
        <location evidence="9">Cytoplasm</location>
    </subcellularLocation>
</comment>
<feature type="binding site" evidence="9">
    <location>
        <position position="191"/>
    </location>
    <ligand>
        <name>cob(II)alamin</name>
        <dbReference type="ChEBI" id="CHEBI:16304"/>
    </ligand>
</feature>
<keyword evidence="13" id="KW-1185">Reference proteome</keyword>
<sequence>MNPLNTESALDPCAVETGHAPHAALDADALATLAARIRQWGRELGFDAVGITDTDLSDAEQALQAWLAAGFHGEMDYMAKHGLKRARPAELVPGTLRVISLRMAYLPVDLTASDASGAGPERAETTRRPPGQPRSGWRAAQLARAERPGDAVVSVYARGRDYHKVLRNRLQKLSERIATEIGPFGYRVFTDSAPVLEVALAARADIGWRGKHTLLLERDAGSFFFLGEIFVDLPLPVDSADREPHARDASRLSATAAEPAPQTTAQTLVSNGAGATAASPTPATSDDVATVASGGRVARAPASGHCGSCTRCIDVCPTQAIIAPYTLDARRCISYLTIELAGSIPEPLRPLIGNRIYGCDDCQLVCPWNKFAQPARVDDFETRNGLDRATLLELWQWTSRDFEDRLAGTAIRRIGYERWVRNLAVGLGNAVRATAHGAQRDAYIEALRSRADDASPLIREHVEWALREA</sequence>
<feature type="binding site" evidence="9">
    <location>
        <position position="226"/>
    </location>
    <ligand>
        <name>cob(II)alamin</name>
        <dbReference type="ChEBI" id="CHEBI:16304"/>
    </ligand>
</feature>
<comment type="pathway">
    <text evidence="9">tRNA modification; tRNA-queuosine biosynthesis.</text>
</comment>
<feature type="binding site" evidence="9">
    <location>
        <position position="400"/>
    </location>
    <ligand>
        <name>tRNA</name>
        <dbReference type="ChEBI" id="CHEBI:17843"/>
    </ligand>
</feature>
<dbReference type="InterPro" id="IPR017896">
    <property type="entry name" value="4Fe4S_Fe-S-bd"/>
</dbReference>
<evidence type="ECO:0000256" key="5">
    <source>
        <dbReference type="ARBA" id="ARBA00022785"/>
    </source>
</evidence>
<dbReference type="NCBIfam" id="TIGR00276">
    <property type="entry name" value="tRNA epoxyqueuosine(34) reductase QueG"/>
    <property type="match status" value="1"/>
</dbReference>
<feature type="binding site" evidence="9">
    <location>
        <position position="312"/>
    </location>
    <ligand>
        <name>[4Fe-4S] cluster</name>
        <dbReference type="ChEBI" id="CHEBI:49883"/>
        <label>1</label>
    </ligand>
</feature>
<evidence type="ECO:0000256" key="8">
    <source>
        <dbReference type="ARBA" id="ARBA00023014"/>
    </source>
</evidence>
<feature type="binding site" evidence="9">
    <location>
        <position position="334"/>
    </location>
    <ligand>
        <name>cob(II)alamin</name>
        <dbReference type="ChEBI" id="CHEBI:16304"/>
    </ligand>
</feature>
<proteinExistence type="inferred from homology"/>
<feature type="region of interest" description="Disordered" evidence="10">
    <location>
        <begin position="241"/>
        <end position="263"/>
    </location>
</feature>
<comment type="cofactor">
    <cofactor evidence="9">
        <name>[4Fe-4S] cluster</name>
        <dbReference type="ChEBI" id="CHEBI:49883"/>
    </cofactor>
    <text evidence="9">Binds 2 [4Fe-4S] clusters per monomer.</text>
</comment>
<dbReference type="Gene3D" id="3.30.70.20">
    <property type="match status" value="1"/>
</dbReference>
<dbReference type="GO" id="GO:0046872">
    <property type="term" value="F:metal ion binding"/>
    <property type="evidence" value="ECO:0007669"/>
    <property type="project" value="UniProtKB-KW"/>
</dbReference>
<dbReference type="InterPro" id="IPR013542">
    <property type="entry name" value="QueG_DUF1730"/>
</dbReference>
<dbReference type="PROSITE" id="PS00198">
    <property type="entry name" value="4FE4S_FER_1"/>
    <property type="match status" value="1"/>
</dbReference>
<dbReference type="GO" id="GO:0052693">
    <property type="term" value="F:epoxyqueuosine reductase activity"/>
    <property type="evidence" value="ECO:0007669"/>
    <property type="project" value="UniProtKB-UniRule"/>
</dbReference>
<keyword evidence="3 9" id="KW-0819">tRNA processing</keyword>
<comment type="subunit">
    <text evidence="9">Monomer.</text>
</comment>
<protein>
    <recommendedName>
        <fullName evidence="9">Epoxyqueuosine reductase</fullName>
        <ecNumber evidence="9">1.17.99.6</ecNumber>
    </recommendedName>
    <alternativeName>
        <fullName evidence="9">Queuosine biosynthesis protein QueG</fullName>
    </alternativeName>
</protein>
<accession>A0A494XFJ2</accession>
<gene>
    <name evidence="9 12" type="primary">queG</name>
    <name evidence="12" type="ORF">D7S86_21830</name>
</gene>
<feature type="binding site" evidence="9">
    <location>
        <position position="309"/>
    </location>
    <ligand>
        <name>[4Fe-4S] cluster</name>
        <dbReference type="ChEBI" id="CHEBI:49883"/>
        <label>1</label>
    </ligand>
</feature>
<organism evidence="12 13">
    <name type="scientific">Pararobbsia silviterrae</name>
    <dbReference type="NCBI Taxonomy" id="1792498"/>
    <lineage>
        <taxon>Bacteria</taxon>
        <taxon>Pseudomonadati</taxon>
        <taxon>Pseudomonadota</taxon>
        <taxon>Betaproteobacteria</taxon>
        <taxon>Burkholderiales</taxon>
        <taxon>Burkholderiaceae</taxon>
        <taxon>Pararobbsia</taxon>
    </lineage>
</organism>
<feature type="binding site" evidence="9">
    <location>
        <position position="362"/>
    </location>
    <ligand>
        <name>[4Fe-4S] cluster</name>
        <dbReference type="ChEBI" id="CHEBI:49883"/>
        <label>2</label>
    </ligand>
</feature>
<feature type="binding site" evidence="9">
    <location>
        <position position="316"/>
    </location>
    <ligand>
        <name>[4Fe-4S] cluster</name>
        <dbReference type="ChEBI" id="CHEBI:49883"/>
        <label>2</label>
    </ligand>
</feature>
<name>A0A494XFJ2_9BURK</name>
<comment type="similarity">
    <text evidence="9">Belongs to the QueG family.</text>
</comment>
<dbReference type="GO" id="GO:0005737">
    <property type="term" value="C:cytoplasm"/>
    <property type="evidence" value="ECO:0007669"/>
    <property type="project" value="UniProtKB-SubCell"/>
</dbReference>
<reference evidence="12 13" key="1">
    <citation type="submission" date="2018-10" db="EMBL/GenBank/DDBJ databases">
        <title>Robbsia sp. DHC34, isolated from soil.</title>
        <authorList>
            <person name="Gao Z.-H."/>
            <person name="Qiu L.-H."/>
        </authorList>
    </citation>
    <scope>NUCLEOTIDE SEQUENCE [LARGE SCALE GENOMIC DNA]</scope>
    <source>
        <strain evidence="12 13">DHC34</strain>
    </source>
</reference>
<keyword evidence="4 9" id="KW-0479">Metal-binding</keyword>
<feature type="binding site" evidence="9">
    <location>
        <position position="215"/>
    </location>
    <ligand>
        <name>cob(II)alamin</name>
        <dbReference type="ChEBI" id="CHEBI:16304"/>
    </ligand>
</feature>
<dbReference type="UniPathway" id="UPA00392"/>
<comment type="function">
    <text evidence="9">Catalyzes the conversion of epoxyqueuosine (oQ) to queuosine (Q), which is a hypermodified base found in the wobble positions of tRNA(Asp), tRNA(Asn), tRNA(His) and tRNA(Tyr).</text>
</comment>
<dbReference type="HAMAP" id="MF_00916">
    <property type="entry name" value="QueG"/>
    <property type="match status" value="1"/>
</dbReference>
<dbReference type="PANTHER" id="PTHR30002:SF4">
    <property type="entry name" value="EPOXYQUEUOSINE REDUCTASE"/>
    <property type="match status" value="1"/>
</dbReference>
<keyword evidence="1 9" id="KW-0004">4Fe-4S</keyword>
<evidence type="ECO:0000256" key="10">
    <source>
        <dbReference type="SAM" id="MobiDB-lite"/>
    </source>
</evidence>
<evidence type="ECO:0000256" key="7">
    <source>
        <dbReference type="ARBA" id="ARBA00023004"/>
    </source>
</evidence>
<dbReference type="EC" id="1.17.99.6" evidence="9"/>
<feature type="compositionally biased region" description="Low complexity" evidence="10">
    <location>
        <begin position="254"/>
        <end position="263"/>
    </location>
</feature>
<evidence type="ECO:0000256" key="6">
    <source>
        <dbReference type="ARBA" id="ARBA00023002"/>
    </source>
</evidence>
<keyword evidence="9" id="KW-0170">Cobalt</keyword>
<feature type="binding site" evidence="9">
    <location>
        <position position="366"/>
    </location>
    <ligand>
        <name>[4Fe-4S] cluster</name>
        <dbReference type="ChEBI" id="CHEBI:49883"/>
        <label>1</label>
    </ligand>
</feature>
<feature type="binding site" evidence="9">
    <location>
        <begin position="359"/>
        <end position="360"/>
    </location>
    <ligand>
        <name>cob(II)alamin</name>
        <dbReference type="ChEBI" id="CHEBI:16304"/>
    </ligand>
</feature>
<feature type="domain" description="4Fe-4S ferredoxin-type" evidence="11">
    <location>
        <begin position="295"/>
        <end position="326"/>
    </location>
</feature>
<dbReference type="EMBL" id="RBZU01000011">
    <property type="protein sequence ID" value="RKP48642.1"/>
    <property type="molecule type" value="Genomic_DNA"/>
</dbReference>
<keyword evidence="5 9" id="KW-0671">Queuosine biosynthesis</keyword>
<evidence type="ECO:0000259" key="11">
    <source>
        <dbReference type="PROSITE" id="PS51379"/>
    </source>
</evidence>
<dbReference type="Pfam" id="PF13484">
    <property type="entry name" value="Fer4_16"/>
    <property type="match status" value="1"/>
</dbReference>
<evidence type="ECO:0000256" key="4">
    <source>
        <dbReference type="ARBA" id="ARBA00022723"/>
    </source>
</evidence>
<comment type="caution">
    <text evidence="9">Lacks conserved residue(s) required for the propagation of feature annotation.</text>
</comment>
<keyword evidence="8 9" id="KW-0411">Iron-sulfur</keyword>
<keyword evidence="6 9" id="KW-0560">Oxidoreductase</keyword>
<feature type="binding site" evidence="9">
    <location>
        <position position="332"/>
    </location>
    <ligand>
        <name>[4Fe-4S] cluster</name>
        <dbReference type="ChEBI" id="CHEBI:49883"/>
        <label>2</label>
    </ligand>
</feature>
<dbReference type="FunFam" id="3.30.70.20:FF:000017">
    <property type="entry name" value="Epoxyqueuosine reductase"/>
    <property type="match status" value="1"/>
</dbReference>
<keyword evidence="7 9" id="KW-0408">Iron</keyword>
<evidence type="ECO:0000313" key="13">
    <source>
        <dbReference type="Proteomes" id="UP000270342"/>
    </source>
</evidence>
<dbReference type="GO" id="GO:0008616">
    <property type="term" value="P:tRNA queuosine(34) biosynthetic process"/>
    <property type="evidence" value="ECO:0007669"/>
    <property type="project" value="UniProtKB-UniRule"/>
</dbReference>
<keyword evidence="2 9" id="KW-0963">Cytoplasm</keyword>
<evidence type="ECO:0000256" key="1">
    <source>
        <dbReference type="ARBA" id="ARBA00022485"/>
    </source>
</evidence>
<dbReference type="AlphaFoldDB" id="A0A494XFJ2"/>
<dbReference type="GO" id="GO:0031419">
    <property type="term" value="F:cobalamin binding"/>
    <property type="evidence" value="ECO:0007669"/>
    <property type="project" value="UniProtKB-KW"/>
</dbReference>